<evidence type="ECO:0000256" key="2">
    <source>
        <dbReference type="SAM" id="Phobius"/>
    </source>
</evidence>
<organism evidence="3 4">
    <name type="scientific">Methanobacterium formicicum (strain DSM 3637 / PP1)</name>
    <dbReference type="NCBI Taxonomy" id="1204725"/>
    <lineage>
        <taxon>Archaea</taxon>
        <taxon>Methanobacteriati</taxon>
        <taxon>Methanobacteriota</taxon>
        <taxon>Methanomada group</taxon>
        <taxon>Methanobacteria</taxon>
        <taxon>Methanobacteriales</taxon>
        <taxon>Methanobacteriaceae</taxon>
        <taxon>Methanobacterium</taxon>
    </lineage>
</organism>
<comment type="caution">
    <text evidence="3">The sequence shown here is derived from an EMBL/GenBank/DDBJ whole genome shotgun (WGS) entry which is preliminary data.</text>
</comment>
<reference evidence="3 4" key="1">
    <citation type="journal article" date="2012" name="J. Bacteriol.">
        <title>Draft genome sequence of Methanobacterium formicicum DSM 3637, an archaebacterium isolated from the methane producer amoeba Pelomyxa palustris.</title>
        <authorList>
            <person name="Gutierrez G."/>
        </authorList>
    </citation>
    <scope>NUCLEOTIDE SEQUENCE [LARGE SCALE GENOMIC DNA]</scope>
    <source>
        <strain evidence="4">DSM 3637 / PP1</strain>
    </source>
</reference>
<accession>K2R2P5</accession>
<feature type="region of interest" description="Disordered" evidence="1">
    <location>
        <begin position="246"/>
        <end position="285"/>
    </location>
</feature>
<proteinExistence type="predicted"/>
<evidence type="ECO:0000313" key="4">
    <source>
        <dbReference type="Proteomes" id="UP000007360"/>
    </source>
</evidence>
<dbReference type="AlphaFoldDB" id="K2R2P5"/>
<evidence type="ECO:0000313" key="3">
    <source>
        <dbReference type="EMBL" id="EKF86798.1"/>
    </source>
</evidence>
<feature type="compositionally biased region" description="Basic and acidic residues" evidence="1">
    <location>
        <begin position="54"/>
        <end position="74"/>
    </location>
</feature>
<feature type="compositionally biased region" description="Polar residues" evidence="1">
    <location>
        <begin position="109"/>
        <end position="124"/>
    </location>
</feature>
<feature type="compositionally biased region" description="Polar residues" evidence="1">
    <location>
        <begin position="8"/>
        <end position="36"/>
    </location>
</feature>
<keyword evidence="2" id="KW-0812">Transmembrane</keyword>
<dbReference type="PATRIC" id="fig|1204725.3.peg.176"/>
<feature type="transmembrane region" description="Helical" evidence="2">
    <location>
        <begin position="207"/>
        <end position="226"/>
    </location>
</feature>
<dbReference type="EMBL" id="AMPO01000001">
    <property type="protein sequence ID" value="EKF86798.1"/>
    <property type="molecule type" value="Genomic_DNA"/>
</dbReference>
<feature type="compositionally biased region" description="Basic and acidic residues" evidence="1">
    <location>
        <begin position="126"/>
        <end position="146"/>
    </location>
</feature>
<feature type="compositionally biased region" description="Basic and acidic residues" evidence="1">
    <location>
        <begin position="251"/>
        <end position="285"/>
    </location>
</feature>
<dbReference type="RefSeq" id="WP_004029366.1">
    <property type="nucleotide sequence ID" value="NZ_AMPO01000001.1"/>
</dbReference>
<feature type="transmembrane region" description="Helical" evidence="2">
    <location>
        <begin position="170"/>
        <end position="192"/>
    </location>
</feature>
<dbReference type="OrthoDB" id="71576at2157"/>
<feature type="compositionally biased region" description="Basic and acidic residues" evidence="1">
    <location>
        <begin position="37"/>
        <end position="46"/>
    </location>
</feature>
<evidence type="ECO:0000256" key="1">
    <source>
        <dbReference type="SAM" id="MobiDB-lite"/>
    </source>
</evidence>
<name>K2R2P5_METFP</name>
<keyword evidence="4" id="KW-1185">Reference proteome</keyword>
<dbReference type="Proteomes" id="UP000007360">
    <property type="component" value="Unassembled WGS sequence"/>
</dbReference>
<keyword evidence="2" id="KW-0472">Membrane</keyword>
<feature type="compositionally biased region" description="Acidic residues" evidence="1">
    <location>
        <begin position="75"/>
        <end position="84"/>
    </location>
</feature>
<keyword evidence="2" id="KW-1133">Transmembrane helix</keyword>
<sequence>MEEEPKKGSQNQPISEIDESQTSQVSSAQDGSNKSAEFNESKESKNEPLNSSTDKVEDKSNNRFEEGLTARIEDESISEPDDVTDNVAEDKLTDKKPKRRFRDFLTNGDMDSSKPSSFSPNTPAKGSEEKSQDNTEKDNKSSSDSHDFHLSQELMKFDFYRKFQSNKEQVVKIIGGIIGALFIIVGVLYLLGSPVRVADNVVSGERAVISAFLVLVGVLIIASIFARRILEASFLKNIHSELEVAEDQDSGELKDNKENQKVNSKENSNDKKGKQKGNIEENDKK</sequence>
<gene>
    <name evidence="3" type="ORF">A994_00890</name>
</gene>
<protein>
    <submittedName>
        <fullName evidence="3">Uncharacterized protein</fullName>
    </submittedName>
</protein>
<feature type="region of interest" description="Disordered" evidence="1">
    <location>
        <begin position="1"/>
        <end position="146"/>
    </location>
</feature>